<keyword evidence="1" id="KW-0472">Membrane</keyword>
<dbReference type="STRING" id="1034943.BN59_02816"/>
<keyword evidence="3" id="KW-1185">Reference proteome</keyword>
<evidence type="ECO:0000313" key="3">
    <source>
        <dbReference type="Proteomes" id="UP000044071"/>
    </source>
</evidence>
<keyword evidence="1" id="KW-0812">Transmembrane</keyword>
<name>A0A078L048_9GAMM</name>
<organism evidence="2 3">
    <name type="scientific">Legionella massiliensis</name>
    <dbReference type="NCBI Taxonomy" id="1034943"/>
    <lineage>
        <taxon>Bacteria</taxon>
        <taxon>Pseudomonadati</taxon>
        <taxon>Pseudomonadota</taxon>
        <taxon>Gammaproteobacteria</taxon>
        <taxon>Legionellales</taxon>
        <taxon>Legionellaceae</taxon>
        <taxon>Legionella</taxon>
    </lineage>
</organism>
<dbReference type="RefSeq" id="WP_044011644.1">
    <property type="nucleotide sequence ID" value="NZ_CCVW01000003.1"/>
</dbReference>
<feature type="transmembrane region" description="Helical" evidence="1">
    <location>
        <begin position="13"/>
        <end position="34"/>
    </location>
</feature>
<dbReference type="Proteomes" id="UP000044071">
    <property type="component" value="Unassembled WGS sequence"/>
</dbReference>
<dbReference type="OrthoDB" id="5653810at2"/>
<keyword evidence="1" id="KW-1133">Transmembrane helix</keyword>
<feature type="transmembrane region" description="Helical" evidence="1">
    <location>
        <begin position="46"/>
        <end position="73"/>
    </location>
</feature>
<accession>A0A078L048</accession>
<proteinExistence type="predicted"/>
<gene>
    <name evidence="2" type="ORF">BN59_02816</name>
</gene>
<evidence type="ECO:0000313" key="2">
    <source>
        <dbReference type="EMBL" id="CDZ78506.1"/>
    </source>
</evidence>
<dbReference type="EMBL" id="CCSB01000003">
    <property type="protein sequence ID" value="CDZ78506.1"/>
    <property type="molecule type" value="Genomic_DNA"/>
</dbReference>
<reference evidence="2 3" key="1">
    <citation type="submission" date="2014-06" db="EMBL/GenBank/DDBJ databases">
        <authorList>
            <person name="Urmite Genomes Urmite Genomes"/>
        </authorList>
    </citation>
    <scope>NUCLEOTIDE SEQUENCE [LARGE SCALE GENOMIC DNA]</scope>
</reference>
<dbReference type="AlphaFoldDB" id="A0A078L048"/>
<protein>
    <submittedName>
        <fullName evidence="2">Uncharacterized protein</fullName>
    </submittedName>
</protein>
<evidence type="ECO:0000256" key="1">
    <source>
        <dbReference type="SAM" id="Phobius"/>
    </source>
</evidence>
<sequence length="243" mass="28493">MLHGNQYTFTTDIVPIIISIVVICILIFSFYVTVKYPNTEEYKNTRINVFFSTLASVAIIFVGFNIVLTSIAFENNQKFSRITKTKEAVDKLWLYPHQLLTSSHNIRPEFLASFFMYNLQLYNMVILPNKKSPLTVNGLIEEQFISNVMIQAWEDCITIRNYDATPLDSWLRAFISWAQNPYFKSYYEEAKFQFRRRTVHLGDLLFEYAETIPLPTIDTTIYDRTVQKLTADPRFIDLNLEKT</sequence>